<dbReference type="Proteomes" id="UP000663935">
    <property type="component" value="Chromosome"/>
</dbReference>
<organism evidence="1 2">
    <name type="scientific">Polaribacter batillariae</name>
    <dbReference type="NCBI Taxonomy" id="2808900"/>
    <lineage>
        <taxon>Bacteria</taxon>
        <taxon>Pseudomonadati</taxon>
        <taxon>Bacteroidota</taxon>
        <taxon>Flavobacteriia</taxon>
        <taxon>Flavobacteriales</taxon>
        <taxon>Flavobacteriaceae</taxon>
    </lineage>
</organism>
<reference evidence="1 2" key="1">
    <citation type="submission" date="2021-03" db="EMBL/GenBank/DDBJ databases">
        <title>Complete genome of Polaribacter_sp.G4M1.</title>
        <authorList>
            <person name="Jeong S.W."/>
            <person name="Bae J.W."/>
        </authorList>
    </citation>
    <scope>NUCLEOTIDE SEQUENCE [LARGE SCALE GENOMIC DNA]</scope>
    <source>
        <strain evidence="1 2">G4M1</strain>
    </source>
</reference>
<sequence length="202" mass="24343">MKKEIIQNLAYNFEDHSQTTESGIEFWFARDLQQLLGYAEWRNFQKVIQRAKNIIIHKHIEGKIFKCNKLVKIGSGAERRIIDYKLDKKAFLLIKELTSSFKLNNFFSIRNESVVLQLVEKYCIQKKIPFEYQFKVDKYYYDFMIDNSILLEFDEPHHKLSTRQKKVDIDKNYIAQINNFQIFRINLQMDIIDIILYIEKNV</sequence>
<name>A0ABX7SSQ5_9FLAO</name>
<evidence type="ECO:0000313" key="2">
    <source>
        <dbReference type="Proteomes" id="UP000663935"/>
    </source>
</evidence>
<protein>
    <recommendedName>
        <fullName evidence="3">DNA-damage-inducible protein D</fullName>
    </recommendedName>
</protein>
<proteinExistence type="predicted"/>
<dbReference type="RefSeq" id="WP_207970538.1">
    <property type="nucleotide sequence ID" value="NZ_CP071795.1"/>
</dbReference>
<accession>A0ABX7SSQ5</accession>
<gene>
    <name evidence="1" type="ORF">JL193_09250</name>
</gene>
<dbReference type="EMBL" id="CP071795">
    <property type="protein sequence ID" value="QTD36348.1"/>
    <property type="molecule type" value="Genomic_DNA"/>
</dbReference>
<keyword evidence="2" id="KW-1185">Reference proteome</keyword>
<evidence type="ECO:0008006" key="3">
    <source>
        <dbReference type="Google" id="ProtNLM"/>
    </source>
</evidence>
<evidence type="ECO:0000313" key="1">
    <source>
        <dbReference type="EMBL" id="QTD36348.1"/>
    </source>
</evidence>
<dbReference type="Gene3D" id="3.40.960.10">
    <property type="entry name" value="VSR Endonuclease"/>
    <property type="match status" value="1"/>
</dbReference>